<protein>
    <submittedName>
        <fullName evidence="1">Uncharacterized protein</fullName>
    </submittedName>
</protein>
<reference evidence="1" key="1">
    <citation type="journal article" date="2015" name="Nature">
        <title>Complex archaea that bridge the gap between prokaryotes and eukaryotes.</title>
        <authorList>
            <person name="Spang A."/>
            <person name="Saw J.H."/>
            <person name="Jorgensen S.L."/>
            <person name="Zaremba-Niedzwiedzka K."/>
            <person name="Martijn J."/>
            <person name="Lind A.E."/>
            <person name="van Eijk R."/>
            <person name="Schleper C."/>
            <person name="Guy L."/>
            <person name="Ettema T.J."/>
        </authorList>
    </citation>
    <scope>NUCLEOTIDE SEQUENCE</scope>
</reference>
<sequence>MNKTQFYSQKIEGVVMKWEKPDEVQAFRRDAPPGRYLWEPKKVRKPKSQKQLGYIFGGISKAIIHECNEIRQDGVDALLQYIKDADIPKGQPATEDLVKSLMYAVAPTYDDENRRRTLSGMDTGQASHFTERLLNIFANFVHIKTPEEFKAKLEQDK</sequence>
<dbReference type="AlphaFoldDB" id="A0A0F9JXH3"/>
<gene>
    <name evidence="1" type="ORF">LCGC14_1704680</name>
</gene>
<comment type="caution">
    <text evidence="1">The sequence shown here is derived from an EMBL/GenBank/DDBJ whole genome shotgun (WGS) entry which is preliminary data.</text>
</comment>
<organism evidence="1">
    <name type="scientific">marine sediment metagenome</name>
    <dbReference type="NCBI Taxonomy" id="412755"/>
    <lineage>
        <taxon>unclassified sequences</taxon>
        <taxon>metagenomes</taxon>
        <taxon>ecological metagenomes</taxon>
    </lineage>
</organism>
<dbReference type="EMBL" id="LAZR01015114">
    <property type="protein sequence ID" value="KKM14583.1"/>
    <property type="molecule type" value="Genomic_DNA"/>
</dbReference>
<evidence type="ECO:0000313" key="1">
    <source>
        <dbReference type="EMBL" id="KKM14583.1"/>
    </source>
</evidence>
<accession>A0A0F9JXH3</accession>
<proteinExistence type="predicted"/>
<name>A0A0F9JXH3_9ZZZZ</name>